<dbReference type="AlphaFoldDB" id="A0A7R9GC66"/>
<accession>A0A7R9GC66</accession>
<organism evidence="1">
    <name type="scientific">Notodromas monacha</name>
    <dbReference type="NCBI Taxonomy" id="399045"/>
    <lineage>
        <taxon>Eukaryota</taxon>
        <taxon>Metazoa</taxon>
        <taxon>Ecdysozoa</taxon>
        <taxon>Arthropoda</taxon>
        <taxon>Crustacea</taxon>
        <taxon>Oligostraca</taxon>
        <taxon>Ostracoda</taxon>
        <taxon>Podocopa</taxon>
        <taxon>Podocopida</taxon>
        <taxon>Cypridocopina</taxon>
        <taxon>Cypridoidea</taxon>
        <taxon>Cyprididae</taxon>
        <taxon>Notodromas</taxon>
    </lineage>
</organism>
<protein>
    <submittedName>
        <fullName evidence="1">Uncharacterized protein</fullName>
    </submittedName>
</protein>
<reference evidence="1" key="1">
    <citation type="submission" date="2020-11" db="EMBL/GenBank/DDBJ databases">
        <authorList>
            <person name="Tran Van P."/>
        </authorList>
    </citation>
    <scope>NUCLEOTIDE SEQUENCE</scope>
</reference>
<keyword evidence="2" id="KW-1185">Reference proteome</keyword>
<proteinExistence type="predicted"/>
<dbReference type="Proteomes" id="UP000678499">
    <property type="component" value="Unassembled WGS sequence"/>
</dbReference>
<name>A0A7R9GC66_9CRUS</name>
<evidence type="ECO:0000313" key="2">
    <source>
        <dbReference type="Proteomes" id="UP000678499"/>
    </source>
</evidence>
<dbReference type="EMBL" id="CAJPEX010000807">
    <property type="protein sequence ID" value="CAG0917299.1"/>
    <property type="molecule type" value="Genomic_DNA"/>
</dbReference>
<gene>
    <name evidence="1" type="ORF">NMOB1V02_LOCUS4886</name>
</gene>
<evidence type="ECO:0000313" key="1">
    <source>
        <dbReference type="EMBL" id="CAD7277147.1"/>
    </source>
</evidence>
<sequence length="99" mass="10804">MGPTNRFGGGPWDALRDLVKGAFLMSRCGDVKAVAVLLLVASLLQEIQGYDQYMSCGQSGGTDGREPKHLHFVHQQDLPCDFQSSGDNFCNVPGEAYPW</sequence>
<dbReference type="EMBL" id="OA882844">
    <property type="protein sequence ID" value="CAD7277147.1"/>
    <property type="molecule type" value="Genomic_DNA"/>
</dbReference>